<accession>A0ACB7V874</accession>
<evidence type="ECO:0000313" key="2">
    <source>
        <dbReference type="Proteomes" id="UP000827976"/>
    </source>
</evidence>
<comment type="caution">
    <text evidence="1">The sequence shown here is derived from an EMBL/GenBank/DDBJ whole genome shotgun (WGS) entry which is preliminary data.</text>
</comment>
<organism evidence="1 2">
    <name type="scientific">Dioscorea alata</name>
    <name type="common">Purple yam</name>
    <dbReference type="NCBI Taxonomy" id="55571"/>
    <lineage>
        <taxon>Eukaryota</taxon>
        <taxon>Viridiplantae</taxon>
        <taxon>Streptophyta</taxon>
        <taxon>Embryophyta</taxon>
        <taxon>Tracheophyta</taxon>
        <taxon>Spermatophyta</taxon>
        <taxon>Magnoliopsida</taxon>
        <taxon>Liliopsida</taxon>
        <taxon>Dioscoreales</taxon>
        <taxon>Dioscoreaceae</taxon>
        <taxon>Dioscorea</taxon>
    </lineage>
</organism>
<keyword evidence="2" id="KW-1185">Reference proteome</keyword>
<reference evidence="2" key="1">
    <citation type="journal article" date="2022" name="Nat. Commun.">
        <title>Chromosome evolution and the genetic basis of agronomically important traits in greater yam.</title>
        <authorList>
            <person name="Bredeson J.V."/>
            <person name="Lyons J.B."/>
            <person name="Oniyinde I.O."/>
            <person name="Okereke N.R."/>
            <person name="Kolade O."/>
            <person name="Nnabue I."/>
            <person name="Nwadili C.O."/>
            <person name="Hribova E."/>
            <person name="Parker M."/>
            <person name="Nwogha J."/>
            <person name="Shu S."/>
            <person name="Carlson J."/>
            <person name="Kariba R."/>
            <person name="Muthemba S."/>
            <person name="Knop K."/>
            <person name="Barton G.J."/>
            <person name="Sherwood A.V."/>
            <person name="Lopez-Montes A."/>
            <person name="Asiedu R."/>
            <person name="Jamnadass R."/>
            <person name="Muchugi A."/>
            <person name="Goodstein D."/>
            <person name="Egesi C.N."/>
            <person name="Featherston J."/>
            <person name="Asfaw A."/>
            <person name="Simpson G.G."/>
            <person name="Dolezel J."/>
            <person name="Hendre P.S."/>
            <person name="Van Deynze A."/>
            <person name="Kumar P.L."/>
            <person name="Obidiegwu J.E."/>
            <person name="Bhattacharjee R."/>
            <person name="Rokhsar D.S."/>
        </authorList>
    </citation>
    <scope>NUCLEOTIDE SEQUENCE [LARGE SCALE GENOMIC DNA]</scope>
    <source>
        <strain evidence="2">cv. TDa95/00328</strain>
    </source>
</reference>
<sequence>MQSPSAPIFQSLLQAESFGRRHRVEDAGVLCTRVDLVSKVVIKTNDFAGDGTTTASVLPCKIISLGCIVPPLNPVSIKKGIKNAQGLAKSLIRNLTCQLSRDVGISKPKPLPLSAGNDKFAGDMITDIINKVGLDLDGVFAIESSTLLEPSIHELGSYLCLFALIYRIE</sequence>
<dbReference type="EMBL" id="CM037021">
    <property type="protein sequence ID" value="KAH7669606.1"/>
    <property type="molecule type" value="Genomic_DNA"/>
</dbReference>
<evidence type="ECO:0000313" key="1">
    <source>
        <dbReference type="EMBL" id="KAH7669606.1"/>
    </source>
</evidence>
<protein>
    <submittedName>
        <fullName evidence="1">Chaperonin Cpn60/TCP-1 family protein</fullName>
    </submittedName>
</protein>
<proteinExistence type="predicted"/>
<dbReference type="Proteomes" id="UP000827976">
    <property type="component" value="Chromosome 11"/>
</dbReference>
<name>A0ACB7V874_DIOAL</name>
<gene>
    <name evidence="1" type="ORF">IHE45_11G090200</name>
</gene>